<comment type="subcellular location">
    <subcellularLocation>
        <location evidence="1">Cell membrane</location>
        <topology evidence="1">Single-pass membrane protein</topology>
    </subcellularLocation>
</comment>
<feature type="region of interest" description="Disordered" evidence="6">
    <location>
        <begin position="87"/>
        <end position="110"/>
    </location>
</feature>
<feature type="transmembrane region" description="Helical" evidence="7">
    <location>
        <begin position="142"/>
        <end position="165"/>
    </location>
</feature>
<reference evidence="11 12" key="1">
    <citation type="submission" date="2018-04" db="EMBL/GenBank/DDBJ databases">
        <title>Genome sequencing of Flavobacterium sp. HYN0048.</title>
        <authorList>
            <person name="Yi H."/>
            <person name="Baek C."/>
        </authorList>
    </citation>
    <scope>NUCLEOTIDE SEQUENCE [LARGE SCALE GENOMIC DNA]</scope>
    <source>
        <strain evidence="11 12">HYN0048</strain>
    </source>
</reference>
<feature type="domain" description="PspC-related ToastRack" evidence="10">
    <location>
        <begin position="393"/>
        <end position="526"/>
    </location>
</feature>
<feature type="region of interest" description="Disordered" evidence="6">
    <location>
        <begin position="563"/>
        <end position="591"/>
    </location>
</feature>
<dbReference type="InterPro" id="IPR054319">
    <property type="entry name" value="PspC-rel_ToastRack"/>
</dbReference>
<keyword evidence="2" id="KW-1003">Cell membrane</keyword>
<dbReference type="Proteomes" id="UP000244193">
    <property type="component" value="Chromosome"/>
</dbReference>
<dbReference type="InterPro" id="IPR052027">
    <property type="entry name" value="PspC"/>
</dbReference>
<feature type="transmembrane region" description="Helical" evidence="7">
    <location>
        <begin position="326"/>
        <end position="344"/>
    </location>
</feature>
<dbReference type="Pfam" id="PF22571">
    <property type="entry name" value="LiaI-LiaF-TM_PspC"/>
    <property type="match status" value="1"/>
</dbReference>
<name>A0A2S0REP7_9FLAO</name>
<keyword evidence="4 7" id="KW-1133">Transmembrane helix</keyword>
<evidence type="ECO:0000259" key="10">
    <source>
        <dbReference type="Pfam" id="PF22744"/>
    </source>
</evidence>
<accession>A0A2S0REP7</accession>
<evidence type="ECO:0000256" key="1">
    <source>
        <dbReference type="ARBA" id="ARBA00004162"/>
    </source>
</evidence>
<dbReference type="GO" id="GO:0005886">
    <property type="term" value="C:plasma membrane"/>
    <property type="evidence" value="ECO:0007669"/>
    <property type="project" value="UniProtKB-SubCell"/>
</dbReference>
<evidence type="ECO:0000259" key="8">
    <source>
        <dbReference type="Pfam" id="PF04024"/>
    </source>
</evidence>
<dbReference type="InterPro" id="IPR054321">
    <property type="entry name" value="PspC-rel_TM"/>
</dbReference>
<keyword evidence="5 7" id="KW-0472">Membrane</keyword>
<evidence type="ECO:0000256" key="6">
    <source>
        <dbReference type="SAM" id="MobiDB-lite"/>
    </source>
</evidence>
<keyword evidence="3 7" id="KW-0812">Transmembrane</keyword>
<keyword evidence="12" id="KW-1185">Reference proteome</keyword>
<sequence length="591" mass="66976">MNKTVNINLGGMFFYIDEDAYQKLSRYFDAIKRSLSNSNGQDEIIRDIEMRIAELISEKHTNPKQVISLKELDEVIAVMGQPEDYRLDNEMNDGPSKAGNAFDSNPNGPVKKKLYRDRENGMIGGVLAGLGHYFGVDKVWLRIALLVLVFFYGTGLLAYIILWIVMPEAVTTTEKLEMHGEPITISNIEKKVREEFDNVAERIKNADYDKMGKQARHTAGQFSTSIGDVIVNIFKVFAKVFGVILIIMSIPVVICLLIGVFTLGSIHFMRYPWSDYIEAGNFSEYPIWVFGLLMFFAIGIPFFFLAILGFKLLITNMKSIGSAAKYTLLGLWILSVGILITLGINEAVERSEEGRATQKQSFVLNPQDTLQISFRHNDFYARNVYDREDMKITQDSTDAAILYSNNVRLYIEKTDEASPYLSIEKQARGNSVSNARKIAEKIRYSYKIEGNKLILNNYWLTDASNKFRDQYVELHLYLPEGTKFKADASVRDYDASYDDFFNLHYSSDQYIYRMGHDQVKCLDCPVEENDHNDVSTEDNERVTDSTVTTTTTIRDDNGKVIIETRTPTPPAKAGTGGKGLTTDKDGTIIKK</sequence>
<dbReference type="KEGG" id="fmg:HYN48_08500"/>
<dbReference type="AlphaFoldDB" id="A0A2S0REP7"/>
<dbReference type="EMBL" id="CP028811">
    <property type="protein sequence ID" value="AWA30114.1"/>
    <property type="molecule type" value="Genomic_DNA"/>
</dbReference>
<feature type="domain" description="Phage shock protein PspC N-terminal" evidence="8">
    <location>
        <begin position="112"/>
        <end position="169"/>
    </location>
</feature>
<dbReference type="RefSeq" id="WP_108370696.1">
    <property type="nucleotide sequence ID" value="NZ_CP028811.1"/>
</dbReference>
<evidence type="ECO:0000256" key="3">
    <source>
        <dbReference type="ARBA" id="ARBA00022692"/>
    </source>
</evidence>
<proteinExistence type="predicted"/>
<dbReference type="Pfam" id="PF22744">
    <property type="entry name" value="Toast-rack_PspC-Cterm"/>
    <property type="match status" value="1"/>
</dbReference>
<evidence type="ECO:0000259" key="9">
    <source>
        <dbReference type="Pfam" id="PF22571"/>
    </source>
</evidence>
<evidence type="ECO:0000256" key="4">
    <source>
        <dbReference type="ARBA" id="ARBA00022989"/>
    </source>
</evidence>
<dbReference type="Pfam" id="PF04024">
    <property type="entry name" value="PspC"/>
    <property type="match status" value="1"/>
</dbReference>
<dbReference type="PANTHER" id="PTHR33885:SF3">
    <property type="entry name" value="PHAGE SHOCK PROTEIN C"/>
    <property type="match status" value="1"/>
</dbReference>
<evidence type="ECO:0000256" key="2">
    <source>
        <dbReference type="ARBA" id="ARBA00022475"/>
    </source>
</evidence>
<feature type="domain" description="PspC-related transmembrane region" evidence="9">
    <location>
        <begin position="209"/>
        <end position="347"/>
    </location>
</feature>
<dbReference type="PANTHER" id="PTHR33885">
    <property type="entry name" value="PHAGE SHOCK PROTEIN C"/>
    <property type="match status" value="1"/>
</dbReference>
<feature type="transmembrane region" description="Helical" evidence="7">
    <location>
        <begin position="287"/>
        <end position="314"/>
    </location>
</feature>
<protein>
    <submittedName>
        <fullName evidence="11">Uncharacterized protein</fullName>
    </submittedName>
</protein>
<evidence type="ECO:0000256" key="7">
    <source>
        <dbReference type="SAM" id="Phobius"/>
    </source>
</evidence>
<organism evidence="11 12">
    <name type="scientific">Flavobacterium magnum</name>
    <dbReference type="NCBI Taxonomy" id="2162713"/>
    <lineage>
        <taxon>Bacteria</taxon>
        <taxon>Pseudomonadati</taxon>
        <taxon>Bacteroidota</taxon>
        <taxon>Flavobacteriia</taxon>
        <taxon>Flavobacteriales</taxon>
        <taxon>Flavobacteriaceae</taxon>
        <taxon>Flavobacterium</taxon>
    </lineage>
</organism>
<evidence type="ECO:0000256" key="5">
    <source>
        <dbReference type="ARBA" id="ARBA00023136"/>
    </source>
</evidence>
<dbReference type="InterPro" id="IPR007168">
    <property type="entry name" value="Phageshock_PspC_N"/>
</dbReference>
<feature type="compositionally biased region" description="Basic and acidic residues" evidence="6">
    <location>
        <begin position="581"/>
        <end position="591"/>
    </location>
</feature>
<dbReference type="OrthoDB" id="5772680at2"/>
<gene>
    <name evidence="11" type="ORF">HYN48_08500</name>
</gene>
<evidence type="ECO:0000313" key="11">
    <source>
        <dbReference type="EMBL" id="AWA30114.1"/>
    </source>
</evidence>
<evidence type="ECO:0000313" key="12">
    <source>
        <dbReference type="Proteomes" id="UP000244193"/>
    </source>
</evidence>
<feature type="transmembrane region" description="Helical" evidence="7">
    <location>
        <begin position="240"/>
        <end position="267"/>
    </location>
</feature>